<keyword evidence="3 7" id="KW-0812">Transmembrane</keyword>
<evidence type="ECO:0000313" key="9">
    <source>
        <dbReference type="EMBL" id="GAA1609284.1"/>
    </source>
</evidence>
<feature type="transmembrane region" description="Helical" evidence="7">
    <location>
        <begin position="291"/>
        <end position="315"/>
    </location>
</feature>
<feature type="transmembrane region" description="Helical" evidence="7">
    <location>
        <begin position="422"/>
        <end position="444"/>
    </location>
</feature>
<feature type="domain" description="ABC3 transporter permease C-terminal" evidence="8">
    <location>
        <begin position="295"/>
        <end position="401"/>
    </location>
</feature>
<proteinExistence type="inferred from homology"/>
<feature type="transmembrane region" description="Helical" evidence="7">
    <location>
        <begin position="959"/>
        <end position="985"/>
    </location>
</feature>
<comment type="similarity">
    <text evidence="6">Belongs to the ABC-4 integral membrane protein family.</text>
</comment>
<reference evidence="10" key="1">
    <citation type="journal article" date="2019" name="Int. J. Syst. Evol. Microbiol.">
        <title>The Global Catalogue of Microorganisms (GCM) 10K type strain sequencing project: providing services to taxonomists for standard genome sequencing and annotation.</title>
        <authorList>
            <consortium name="The Broad Institute Genomics Platform"/>
            <consortium name="The Broad Institute Genome Sequencing Center for Infectious Disease"/>
            <person name="Wu L."/>
            <person name="Ma J."/>
        </authorList>
    </citation>
    <scope>NUCLEOTIDE SEQUENCE [LARGE SCALE GENOMIC DNA]</scope>
    <source>
        <strain evidence="10">JCM 14969</strain>
    </source>
</reference>
<dbReference type="EMBL" id="BAAAOS010000056">
    <property type="protein sequence ID" value="GAA1609284.1"/>
    <property type="molecule type" value="Genomic_DNA"/>
</dbReference>
<name>A0ABP4QKZ4_9ACTN</name>
<feature type="transmembrane region" description="Helical" evidence="7">
    <location>
        <begin position="336"/>
        <end position="360"/>
    </location>
</feature>
<keyword evidence="2" id="KW-1003">Cell membrane</keyword>
<evidence type="ECO:0000256" key="1">
    <source>
        <dbReference type="ARBA" id="ARBA00004651"/>
    </source>
</evidence>
<keyword evidence="4 7" id="KW-1133">Transmembrane helix</keyword>
<protein>
    <recommendedName>
        <fullName evidence="8">ABC3 transporter permease C-terminal domain-containing protein</fullName>
    </recommendedName>
</protein>
<accession>A0ABP4QKZ4</accession>
<evidence type="ECO:0000313" key="10">
    <source>
        <dbReference type="Proteomes" id="UP001500393"/>
    </source>
</evidence>
<dbReference type="Proteomes" id="UP001500393">
    <property type="component" value="Unassembled WGS sequence"/>
</dbReference>
<dbReference type="InterPro" id="IPR050250">
    <property type="entry name" value="Macrolide_Exporter_MacB"/>
</dbReference>
<keyword evidence="5 7" id="KW-0472">Membrane</keyword>
<feature type="transmembrane region" description="Helical" evidence="7">
    <location>
        <begin position="456"/>
        <end position="479"/>
    </location>
</feature>
<feature type="transmembrane region" description="Helical" evidence="7">
    <location>
        <begin position="380"/>
        <end position="401"/>
    </location>
</feature>
<dbReference type="PANTHER" id="PTHR30572">
    <property type="entry name" value="MEMBRANE COMPONENT OF TRANSPORTER-RELATED"/>
    <property type="match status" value="1"/>
</dbReference>
<dbReference type="RefSeq" id="WP_344221455.1">
    <property type="nucleotide sequence ID" value="NZ_BAAAOS010000056.1"/>
</dbReference>
<feature type="transmembrane region" description="Helical" evidence="7">
    <location>
        <begin position="1005"/>
        <end position="1026"/>
    </location>
</feature>
<evidence type="ECO:0000256" key="4">
    <source>
        <dbReference type="ARBA" id="ARBA00022989"/>
    </source>
</evidence>
<dbReference type="InterPro" id="IPR003838">
    <property type="entry name" value="ABC3_permease_C"/>
</dbReference>
<evidence type="ECO:0000256" key="5">
    <source>
        <dbReference type="ARBA" id="ARBA00023136"/>
    </source>
</evidence>
<organism evidence="9 10">
    <name type="scientific">Kribbella sancticallisti</name>
    <dbReference type="NCBI Taxonomy" id="460087"/>
    <lineage>
        <taxon>Bacteria</taxon>
        <taxon>Bacillati</taxon>
        <taxon>Actinomycetota</taxon>
        <taxon>Actinomycetes</taxon>
        <taxon>Propionibacteriales</taxon>
        <taxon>Kribbellaceae</taxon>
        <taxon>Kribbella</taxon>
    </lineage>
</organism>
<evidence type="ECO:0000259" key="8">
    <source>
        <dbReference type="Pfam" id="PF02687"/>
    </source>
</evidence>
<feature type="transmembrane region" description="Helical" evidence="7">
    <location>
        <begin position="903"/>
        <end position="924"/>
    </location>
</feature>
<gene>
    <name evidence="9" type="ORF">GCM10009789_74700</name>
</gene>
<keyword evidence="10" id="KW-1185">Reference proteome</keyword>
<comment type="subcellular location">
    <subcellularLocation>
        <location evidence="1">Cell membrane</location>
        <topology evidence="1">Multi-pass membrane protein</topology>
    </subcellularLocation>
</comment>
<dbReference type="PANTHER" id="PTHR30572:SF4">
    <property type="entry name" value="ABC TRANSPORTER PERMEASE YTRF"/>
    <property type="match status" value="1"/>
</dbReference>
<evidence type="ECO:0000256" key="6">
    <source>
        <dbReference type="ARBA" id="ARBA00038076"/>
    </source>
</evidence>
<evidence type="ECO:0000256" key="2">
    <source>
        <dbReference type="ARBA" id="ARBA00022475"/>
    </source>
</evidence>
<dbReference type="Pfam" id="PF02687">
    <property type="entry name" value="FtsX"/>
    <property type="match status" value="1"/>
</dbReference>
<feature type="transmembrane region" description="Helical" evidence="7">
    <location>
        <begin position="503"/>
        <end position="522"/>
    </location>
</feature>
<sequence>MFLRRALRYRRSQAFVLAGLSLLIGTCAAFAPWFARAVEQTVTTEMLTGQPLAAAWQLQDQPAASSQGVGKPRTPEDLARLVPADLKPLFSPPVNGQNAAVVWTPRGERVGISGRLVWRDGYCEQLVLTAGRCPGRAGEVVVSTTDVDNHGSRVGDVLDTKPAAYVGGGTLRIVGLYRPADQQALYWYGRGPTGHSHISYADDPQADDPPASDYLLTERSTFDQGVWGYASTIDTRPLPGDAGTQHLDRLREATTEFDQNAQELGFAAANASELAALIDRIQGEQRQGTTIIPLVMVQVALFGLVVLALALAAVVDQRRPELAAARLRGGSVVQAGRSLVLELAVPVAVGMLAGLLGGFVLLQVVRATWLDGGAPTELPWAVPVALSAALLAALAVVVWSVRSVVRQPIATLLRRVVPRRRGHTVGIVDVTIIVLASAGLLAALTGGGRGPLPVLAPTLLALAVGLIFAHLLLPLAALVSRRAMRNGRLGLALGALQVSRRPAATRVVAVVAVATALASFAGQTASVAGRNRETRAGYEVGAAGVIEATPAGLGSFTKALDAVDPDRRWLTPVVLTTTASPDAPRSLLIEPDSFRRIAYQGDRLTDEEGFRRLAAPERPAPIELRGEQLRLTAAAVRIKQVLPPTRNGELPTPQPPATSLIVKATVVSLRNGSRSTATFPPLPLAPGRPVDLTTDIDCEGGCRLLRIGIAPQLDDSSGAQGDVVLSKLGTDLQPALPLGAPADWKPLDDLDDTGSIAAAAAPAGGLTVRVTSTGAEQHLQHTLVPVVVPALITPDLAANQGTTVPGLDGVSVRPENIGRLEGPVNRHSERVAVMDLETLRRLGGTVTVSSTAFEVWLNAEGLAHADEVIAALGKEQVAAKFVDRIDERVDAYGRSASALALKLTPVVGIAGLALAIAVLLLMTVTSWRSRAQDYASLKVTGVPATTTGRAARWEQTGPVVLAVLLGTACGAAGARIALPLIPLFADTGQVSAVPLDLGIDWSMVLALWVIGTVALTAVTLLLGSGINRRARYSRIREELW</sequence>
<evidence type="ECO:0000256" key="3">
    <source>
        <dbReference type="ARBA" id="ARBA00022692"/>
    </source>
</evidence>
<evidence type="ECO:0000256" key="7">
    <source>
        <dbReference type="SAM" id="Phobius"/>
    </source>
</evidence>
<comment type="caution">
    <text evidence="9">The sequence shown here is derived from an EMBL/GenBank/DDBJ whole genome shotgun (WGS) entry which is preliminary data.</text>
</comment>